<name>A0A7J8U4V4_9ROSI</name>
<sequence>MVKINYDTVYQAHSLNSCTRLVARGLSEHVIGIQTIKNDYIPSVCAIEALACIQAVNMGAELRLRDLTMEGNARTITANKRRINRSRSAGDRDRKNNRKETFCWVRWRPTSLNKKKLISLE</sequence>
<evidence type="ECO:0000313" key="3">
    <source>
        <dbReference type="Proteomes" id="UP000593573"/>
    </source>
</evidence>
<feature type="region of interest" description="Disordered" evidence="1">
    <location>
        <begin position="75"/>
        <end position="96"/>
    </location>
</feature>
<dbReference type="EMBL" id="JABFAB010000004">
    <property type="protein sequence ID" value="MBA0645445.1"/>
    <property type="molecule type" value="Genomic_DNA"/>
</dbReference>
<gene>
    <name evidence="2" type="ORF">Goklo_013547</name>
</gene>
<evidence type="ECO:0000313" key="2">
    <source>
        <dbReference type="EMBL" id="MBA0645445.1"/>
    </source>
</evidence>
<feature type="non-terminal residue" evidence="2">
    <location>
        <position position="121"/>
    </location>
</feature>
<protein>
    <recommendedName>
        <fullName evidence="4">RNase H type-1 domain-containing protein</fullName>
    </recommendedName>
</protein>
<proteinExistence type="predicted"/>
<reference evidence="2 3" key="1">
    <citation type="journal article" date="2019" name="Genome Biol. Evol.">
        <title>Insights into the evolution of the New World diploid cottons (Gossypium, subgenus Houzingenia) based on genome sequencing.</title>
        <authorList>
            <person name="Grover C.E."/>
            <person name="Arick M.A. 2nd"/>
            <person name="Thrash A."/>
            <person name="Conover J.L."/>
            <person name="Sanders W.S."/>
            <person name="Peterson D.G."/>
            <person name="Frelichowski J.E."/>
            <person name="Scheffler J.A."/>
            <person name="Scheffler B.E."/>
            <person name="Wendel J.F."/>
        </authorList>
    </citation>
    <scope>NUCLEOTIDE SEQUENCE [LARGE SCALE GENOMIC DNA]</scope>
    <source>
        <strain evidence="2">57</strain>
        <tissue evidence="2">Leaf</tissue>
    </source>
</reference>
<dbReference type="AlphaFoldDB" id="A0A7J8U4V4"/>
<evidence type="ECO:0000256" key="1">
    <source>
        <dbReference type="SAM" id="MobiDB-lite"/>
    </source>
</evidence>
<evidence type="ECO:0008006" key="4">
    <source>
        <dbReference type="Google" id="ProtNLM"/>
    </source>
</evidence>
<accession>A0A7J8U4V4</accession>
<keyword evidence="3" id="KW-1185">Reference proteome</keyword>
<organism evidence="2 3">
    <name type="scientific">Gossypium klotzschianum</name>
    <dbReference type="NCBI Taxonomy" id="34286"/>
    <lineage>
        <taxon>Eukaryota</taxon>
        <taxon>Viridiplantae</taxon>
        <taxon>Streptophyta</taxon>
        <taxon>Embryophyta</taxon>
        <taxon>Tracheophyta</taxon>
        <taxon>Spermatophyta</taxon>
        <taxon>Magnoliopsida</taxon>
        <taxon>eudicotyledons</taxon>
        <taxon>Gunneridae</taxon>
        <taxon>Pentapetalae</taxon>
        <taxon>rosids</taxon>
        <taxon>malvids</taxon>
        <taxon>Malvales</taxon>
        <taxon>Malvaceae</taxon>
        <taxon>Malvoideae</taxon>
        <taxon>Gossypium</taxon>
    </lineage>
</organism>
<comment type="caution">
    <text evidence="2">The sequence shown here is derived from an EMBL/GenBank/DDBJ whole genome shotgun (WGS) entry which is preliminary data.</text>
</comment>
<dbReference type="Proteomes" id="UP000593573">
    <property type="component" value="Unassembled WGS sequence"/>
</dbReference>